<keyword evidence="7 16" id="KW-0963">Cytoplasm</keyword>
<dbReference type="InterPro" id="IPR043129">
    <property type="entry name" value="ATPase_NBD"/>
</dbReference>
<evidence type="ECO:0000256" key="10">
    <source>
        <dbReference type="ARBA" id="ARBA00022777"/>
    </source>
</evidence>
<organism evidence="17 18">
    <name type="scientific">Alcanivorax quisquiliarum</name>
    <dbReference type="NCBI Taxonomy" id="2933565"/>
    <lineage>
        <taxon>Bacteria</taxon>
        <taxon>Pseudomonadati</taxon>
        <taxon>Pseudomonadota</taxon>
        <taxon>Gammaproteobacteria</taxon>
        <taxon>Oceanospirillales</taxon>
        <taxon>Alcanivoracaceae</taxon>
        <taxon>Alcanivorax</taxon>
    </lineage>
</organism>
<evidence type="ECO:0000256" key="9">
    <source>
        <dbReference type="ARBA" id="ARBA00022741"/>
    </source>
</evidence>
<evidence type="ECO:0000256" key="11">
    <source>
        <dbReference type="ARBA" id="ARBA00022840"/>
    </source>
</evidence>
<comment type="catalytic activity">
    <reaction evidence="1 16">
        <text>(R)-pantothenate + ATP = (R)-4'-phosphopantothenate + ADP + H(+)</text>
        <dbReference type="Rhea" id="RHEA:16373"/>
        <dbReference type="ChEBI" id="CHEBI:10986"/>
        <dbReference type="ChEBI" id="CHEBI:15378"/>
        <dbReference type="ChEBI" id="CHEBI:29032"/>
        <dbReference type="ChEBI" id="CHEBI:30616"/>
        <dbReference type="ChEBI" id="CHEBI:456216"/>
        <dbReference type="EC" id="2.7.1.33"/>
    </reaction>
</comment>
<gene>
    <name evidence="16" type="primary">coaX</name>
    <name evidence="17" type="ORF">MU846_14395</name>
</gene>
<protein>
    <recommendedName>
        <fullName evidence="15 16">Type III pantothenate kinase</fullName>
        <ecNumber evidence="6 16">2.7.1.33</ecNumber>
    </recommendedName>
    <alternativeName>
        <fullName evidence="16">PanK-III</fullName>
    </alternativeName>
    <alternativeName>
        <fullName evidence="16">Pantothenic acid kinase</fullName>
    </alternativeName>
</protein>
<feature type="binding site" evidence="16">
    <location>
        <position position="94"/>
    </location>
    <ligand>
        <name>substrate</name>
    </ligand>
</feature>
<accession>A0ABT0EAW5</accession>
<evidence type="ECO:0000256" key="13">
    <source>
        <dbReference type="ARBA" id="ARBA00022993"/>
    </source>
</evidence>
<feature type="binding site" evidence="16">
    <location>
        <position position="125"/>
    </location>
    <ligand>
        <name>ATP</name>
        <dbReference type="ChEBI" id="CHEBI:30616"/>
    </ligand>
</feature>
<dbReference type="PANTHER" id="PTHR34265:SF1">
    <property type="entry name" value="TYPE III PANTOTHENATE KINASE"/>
    <property type="match status" value="1"/>
</dbReference>
<comment type="function">
    <text evidence="16">Catalyzes the phosphorylation of pantothenate (Pan), the first step in CoA biosynthesis.</text>
</comment>
<dbReference type="Pfam" id="PF03309">
    <property type="entry name" value="Pan_kinase"/>
    <property type="match status" value="1"/>
</dbReference>
<keyword evidence="12 16" id="KW-0630">Potassium</keyword>
<evidence type="ECO:0000313" key="18">
    <source>
        <dbReference type="Proteomes" id="UP001165524"/>
    </source>
</evidence>
<dbReference type="RefSeq" id="WP_246953957.1">
    <property type="nucleotide sequence ID" value="NZ_JALKII010000020.1"/>
</dbReference>
<dbReference type="HAMAP" id="MF_01274">
    <property type="entry name" value="Pantothen_kinase_3"/>
    <property type="match status" value="1"/>
</dbReference>
<comment type="caution">
    <text evidence="17">The sequence shown here is derived from an EMBL/GenBank/DDBJ whole genome shotgun (WGS) entry which is preliminary data.</text>
</comment>
<comment type="subcellular location">
    <subcellularLocation>
        <location evidence="3 16">Cytoplasm</location>
    </subcellularLocation>
</comment>
<evidence type="ECO:0000256" key="1">
    <source>
        <dbReference type="ARBA" id="ARBA00001206"/>
    </source>
</evidence>
<comment type="cofactor">
    <cofactor evidence="2">
        <name>K(+)</name>
        <dbReference type="ChEBI" id="CHEBI:29103"/>
    </cofactor>
</comment>
<evidence type="ECO:0000256" key="15">
    <source>
        <dbReference type="ARBA" id="ARBA00040883"/>
    </source>
</evidence>
<dbReference type="InterPro" id="IPR004619">
    <property type="entry name" value="Type_III_PanK"/>
</dbReference>
<dbReference type="SUPFAM" id="SSF53067">
    <property type="entry name" value="Actin-like ATPase domain"/>
    <property type="match status" value="2"/>
</dbReference>
<evidence type="ECO:0000256" key="12">
    <source>
        <dbReference type="ARBA" id="ARBA00022958"/>
    </source>
</evidence>
<evidence type="ECO:0000256" key="3">
    <source>
        <dbReference type="ARBA" id="ARBA00004496"/>
    </source>
</evidence>
<sequence length="252" mass="26612">MRLFLDIGNTAMKWRLYSPGKPRMQGGQAHRRDWASLVDELAQRCGGHVRELWVASVAGREGDQLLEKELLRALGAQPRFYYSPAAGAGVVNAYADPARLGVDRWLAMVEVWHRTGAAVIVDCGSALTLDAVDGNGQHLGGYIVPGLAMLRGSLFQGTAQVRVTDSAPATLGLGCSTSAGVENGVLRMSVAFVTDVVVELRKTLSDTCPVFITGGDAAVLQPHLGFATQAEPDLVLDGLERVVSGAGDGTQG</sequence>
<dbReference type="EMBL" id="JALKII010000020">
    <property type="protein sequence ID" value="MCK0538892.1"/>
    <property type="molecule type" value="Genomic_DNA"/>
</dbReference>
<name>A0ABT0EAW5_9GAMM</name>
<feature type="binding site" evidence="16">
    <location>
        <begin position="6"/>
        <end position="13"/>
    </location>
    <ligand>
        <name>ATP</name>
        <dbReference type="ChEBI" id="CHEBI:30616"/>
    </ligand>
</feature>
<evidence type="ECO:0000256" key="16">
    <source>
        <dbReference type="HAMAP-Rule" id="MF_01274"/>
    </source>
</evidence>
<dbReference type="EC" id="2.7.1.33" evidence="6 16"/>
<feature type="active site" description="Proton acceptor" evidence="16">
    <location>
        <position position="103"/>
    </location>
</feature>
<dbReference type="PANTHER" id="PTHR34265">
    <property type="entry name" value="TYPE III PANTOTHENATE KINASE"/>
    <property type="match status" value="1"/>
</dbReference>
<keyword evidence="13 16" id="KW-0173">Coenzyme A biosynthesis</keyword>
<comment type="similarity">
    <text evidence="14 16">Belongs to the type III pantothenate kinase family.</text>
</comment>
<comment type="subunit">
    <text evidence="5 16">Homodimer.</text>
</comment>
<dbReference type="NCBIfam" id="TIGR00671">
    <property type="entry name" value="baf"/>
    <property type="match status" value="1"/>
</dbReference>
<feature type="binding site" evidence="16">
    <location>
        <begin position="101"/>
        <end position="104"/>
    </location>
    <ligand>
        <name>substrate</name>
    </ligand>
</feature>
<evidence type="ECO:0000256" key="4">
    <source>
        <dbReference type="ARBA" id="ARBA00005225"/>
    </source>
</evidence>
<keyword evidence="8 16" id="KW-0808">Transferase</keyword>
<dbReference type="Gene3D" id="3.30.420.40">
    <property type="match status" value="2"/>
</dbReference>
<evidence type="ECO:0000256" key="7">
    <source>
        <dbReference type="ARBA" id="ARBA00022490"/>
    </source>
</evidence>
<reference evidence="17" key="1">
    <citation type="submission" date="2022-04" db="EMBL/GenBank/DDBJ databases">
        <title>Alcanivorax sp. CY1518 draft genome sequence.</title>
        <authorList>
            <person name="Zhao G."/>
            <person name="An M."/>
        </authorList>
    </citation>
    <scope>NUCLEOTIDE SEQUENCE</scope>
    <source>
        <strain evidence="17">CY1518</strain>
    </source>
</reference>
<keyword evidence="18" id="KW-1185">Reference proteome</keyword>
<evidence type="ECO:0000313" key="17">
    <source>
        <dbReference type="EMBL" id="MCK0538892.1"/>
    </source>
</evidence>
<keyword evidence="10 16" id="KW-0418">Kinase</keyword>
<evidence type="ECO:0000256" key="6">
    <source>
        <dbReference type="ARBA" id="ARBA00012102"/>
    </source>
</evidence>
<evidence type="ECO:0000256" key="8">
    <source>
        <dbReference type="ARBA" id="ARBA00022679"/>
    </source>
</evidence>
<keyword evidence="11 16" id="KW-0067">ATP-binding</keyword>
<comment type="pathway">
    <text evidence="4 16">Cofactor biosynthesis; coenzyme A biosynthesis; CoA from (R)-pantothenate: step 1/5.</text>
</comment>
<dbReference type="GO" id="GO:0004594">
    <property type="term" value="F:pantothenate kinase activity"/>
    <property type="evidence" value="ECO:0007669"/>
    <property type="project" value="UniProtKB-EC"/>
</dbReference>
<dbReference type="CDD" id="cd24015">
    <property type="entry name" value="ASKHA_NBD_PanK-III"/>
    <property type="match status" value="1"/>
</dbReference>
<proteinExistence type="inferred from homology"/>
<evidence type="ECO:0000256" key="14">
    <source>
        <dbReference type="ARBA" id="ARBA00038036"/>
    </source>
</evidence>
<feature type="binding site" evidence="16">
    <location>
        <position position="177"/>
    </location>
    <ligand>
        <name>substrate</name>
    </ligand>
</feature>
<comment type="cofactor">
    <cofactor evidence="16">
        <name>NH4(+)</name>
        <dbReference type="ChEBI" id="CHEBI:28938"/>
    </cofactor>
    <cofactor evidence="16">
        <name>K(+)</name>
        <dbReference type="ChEBI" id="CHEBI:29103"/>
    </cofactor>
    <text evidence="16">A monovalent cation. Ammonium or potassium.</text>
</comment>
<evidence type="ECO:0000256" key="5">
    <source>
        <dbReference type="ARBA" id="ARBA00011738"/>
    </source>
</evidence>
<dbReference type="Proteomes" id="UP001165524">
    <property type="component" value="Unassembled WGS sequence"/>
</dbReference>
<keyword evidence="16" id="KW-0479">Metal-binding</keyword>
<evidence type="ECO:0000256" key="2">
    <source>
        <dbReference type="ARBA" id="ARBA00001958"/>
    </source>
</evidence>
<feature type="binding site" evidence="16">
    <location>
        <position position="122"/>
    </location>
    <ligand>
        <name>K(+)</name>
        <dbReference type="ChEBI" id="CHEBI:29103"/>
    </ligand>
</feature>
<keyword evidence="9 16" id="KW-0547">Nucleotide-binding</keyword>